<dbReference type="Proteomes" id="UP000234323">
    <property type="component" value="Unassembled WGS sequence"/>
</dbReference>
<keyword evidence="2" id="KW-1185">Reference proteome</keyword>
<dbReference type="EMBL" id="LLXI01004244">
    <property type="protein sequence ID" value="PKY60415.1"/>
    <property type="molecule type" value="Genomic_DNA"/>
</dbReference>
<gene>
    <name evidence="1" type="ORF">RhiirA4_484094</name>
</gene>
<reference evidence="1 2" key="1">
    <citation type="submission" date="2015-10" db="EMBL/GenBank/DDBJ databases">
        <title>Genome analyses suggest a sexual origin of heterokaryosis in a supposedly ancient asexual fungus.</title>
        <authorList>
            <person name="Ropars J."/>
            <person name="Sedzielewska K."/>
            <person name="Noel J."/>
            <person name="Charron P."/>
            <person name="Farinelli L."/>
            <person name="Marton T."/>
            <person name="Kruger M."/>
            <person name="Pelin A."/>
            <person name="Brachmann A."/>
            <person name="Corradi N."/>
        </authorList>
    </citation>
    <scope>NUCLEOTIDE SEQUENCE [LARGE SCALE GENOMIC DNA]</scope>
    <source>
        <strain evidence="1 2">A4</strain>
    </source>
</reference>
<evidence type="ECO:0000313" key="2">
    <source>
        <dbReference type="Proteomes" id="UP000234323"/>
    </source>
</evidence>
<evidence type="ECO:0000313" key="1">
    <source>
        <dbReference type="EMBL" id="PKY60415.1"/>
    </source>
</evidence>
<comment type="caution">
    <text evidence="1">The sequence shown here is derived from an EMBL/GenBank/DDBJ whole genome shotgun (WGS) entry which is preliminary data.</text>
</comment>
<organism evidence="1 2">
    <name type="scientific">Rhizophagus irregularis</name>
    <dbReference type="NCBI Taxonomy" id="588596"/>
    <lineage>
        <taxon>Eukaryota</taxon>
        <taxon>Fungi</taxon>
        <taxon>Fungi incertae sedis</taxon>
        <taxon>Mucoromycota</taxon>
        <taxon>Glomeromycotina</taxon>
        <taxon>Glomeromycetes</taxon>
        <taxon>Glomerales</taxon>
        <taxon>Glomeraceae</taxon>
        <taxon>Rhizophagus</taxon>
    </lineage>
</organism>
<accession>A0A2I1HNF0</accession>
<proteinExistence type="predicted"/>
<dbReference type="VEuPathDB" id="FungiDB:RhiirA1_476292"/>
<protein>
    <submittedName>
        <fullName evidence="1">Uncharacterized protein</fullName>
    </submittedName>
</protein>
<dbReference type="VEuPathDB" id="FungiDB:RhiirFUN_009475"/>
<name>A0A2I1HNF0_9GLOM</name>
<dbReference type="AlphaFoldDB" id="A0A2I1HNF0"/>
<sequence>MVTRLNNSEMTKEWHVLYITIDIFSETEIKLTNHLISNMHYSKGKRQGQILSAHLQNKLKKKNFDALHQIKLLDGKLGYIRKKQNNQISKVPTNVRRKKSFSCNSIKLYLNSLFLNNKRHYNNKAIVLNICLSQIGRISFHDTIHYMRIIIECLTNEYLFKLIVLFKLYEIHVQKLHEKKNNKRNKINEIINNMDKSKLDNTLKMVTRFNDSEITKECNMRYSKGKRQGQILSAHLQNKAAKFIESSIYKSNSSTATLTKENTSLKK</sequence>